<dbReference type="Proteomes" id="UP000095287">
    <property type="component" value="Unplaced"/>
</dbReference>
<evidence type="ECO:0000313" key="3">
    <source>
        <dbReference type="Proteomes" id="UP000095287"/>
    </source>
</evidence>
<dbReference type="AlphaFoldDB" id="A0A1I7Z1L4"/>
<organism evidence="3 4">
    <name type="scientific">Steinernema glaseri</name>
    <dbReference type="NCBI Taxonomy" id="37863"/>
    <lineage>
        <taxon>Eukaryota</taxon>
        <taxon>Metazoa</taxon>
        <taxon>Ecdysozoa</taxon>
        <taxon>Nematoda</taxon>
        <taxon>Chromadorea</taxon>
        <taxon>Rhabditida</taxon>
        <taxon>Tylenchina</taxon>
        <taxon>Panagrolaimomorpha</taxon>
        <taxon>Strongyloidoidea</taxon>
        <taxon>Steinernematidae</taxon>
        <taxon>Steinernema</taxon>
    </lineage>
</organism>
<protein>
    <submittedName>
        <fullName evidence="4">Lipase_3 domain-containing protein</fullName>
    </submittedName>
</protein>
<reference evidence="4" key="1">
    <citation type="submission" date="2016-11" db="UniProtKB">
        <authorList>
            <consortium name="WormBaseParasite"/>
        </authorList>
    </citation>
    <scope>IDENTIFICATION</scope>
</reference>
<dbReference type="WBParaSite" id="L893_g21854.t1">
    <property type="protein sequence ID" value="L893_g21854.t1"/>
    <property type="gene ID" value="L893_g21854"/>
</dbReference>
<dbReference type="InterPro" id="IPR029058">
    <property type="entry name" value="AB_hydrolase_fold"/>
</dbReference>
<feature type="domain" description="Fungal lipase-type" evidence="2">
    <location>
        <begin position="113"/>
        <end position="249"/>
    </location>
</feature>
<evidence type="ECO:0000313" key="4">
    <source>
        <dbReference type="WBParaSite" id="L893_g21854.t1"/>
    </source>
</evidence>
<dbReference type="CDD" id="cd00519">
    <property type="entry name" value="Lipase_3"/>
    <property type="match status" value="1"/>
</dbReference>
<feature type="signal peptide" evidence="1">
    <location>
        <begin position="1"/>
        <end position="17"/>
    </location>
</feature>
<dbReference type="SUPFAM" id="SSF53474">
    <property type="entry name" value="alpha/beta-Hydrolases"/>
    <property type="match status" value="1"/>
</dbReference>
<evidence type="ECO:0000256" key="1">
    <source>
        <dbReference type="SAM" id="SignalP"/>
    </source>
</evidence>
<evidence type="ECO:0000259" key="2">
    <source>
        <dbReference type="Pfam" id="PF01764"/>
    </source>
</evidence>
<name>A0A1I7Z1L4_9BILA</name>
<dbReference type="GO" id="GO:0006629">
    <property type="term" value="P:lipid metabolic process"/>
    <property type="evidence" value="ECO:0007669"/>
    <property type="project" value="InterPro"/>
</dbReference>
<dbReference type="PANTHER" id="PTHR45908">
    <property type="entry name" value="PROTEIN CBG11750-RELATED"/>
    <property type="match status" value="1"/>
</dbReference>
<feature type="chain" id="PRO_5009312855" evidence="1">
    <location>
        <begin position="18"/>
        <end position="317"/>
    </location>
</feature>
<dbReference type="Gene3D" id="3.40.50.1820">
    <property type="entry name" value="alpha/beta hydrolase"/>
    <property type="match status" value="1"/>
</dbReference>
<accession>A0A1I7Z1L4</accession>
<dbReference type="Pfam" id="PF01764">
    <property type="entry name" value="Lipase_3"/>
    <property type="match status" value="1"/>
</dbReference>
<sequence>MPRLLVLLVLLPAHLSALVILPRPQVVRPKTVGLPYLTNILDSLPNAAYEDEIVRKKLFPMSAAAYSDAPQKCLHNVFRNASLERQVTRVCDWDREATCSAFVAVAHDDRAIIIAFRGTTTFLQLLTEAGETLNEHVEFITGGKVSKYFFDAFNIVWHQGVKDAYLTLRSRHPDYEVWITGHSLGGAMASLCAASIVKLRLAKQETVKLVTLGQPRTGNRAYAQAHDQLLGYSFRVVHRRDMVPHLPSLDFANYHHHKSEVWYDNDMDATHEPSSICYADESYECSNGLIFTLSIPDHLNYFGRKVSKFGYDGCLSS</sequence>
<dbReference type="InterPro" id="IPR002921">
    <property type="entry name" value="Fungal_lipase-type"/>
</dbReference>
<proteinExistence type="predicted"/>
<keyword evidence="3" id="KW-1185">Reference proteome</keyword>
<keyword evidence="1" id="KW-0732">Signal</keyword>